<dbReference type="Gene3D" id="2.40.160.130">
    <property type="entry name" value="Capsule assembly protein Wzi"/>
    <property type="match status" value="1"/>
</dbReference>
<feature type="chain" id="PRO_5021994952" evidence="1">
    <location>
        <begin position="23"/>
        <end position="563"/>
    </location>
</feature>
<dbReference type="Proteomes" id="UP000316614">
    <property type="component" value="Chromosome"/>
</dbReference>
<evidence type="ECO:0000313" key="2">
    <source>
        <dbReference type="EMBL" id="QDH81518.1"/>
    </source>
</evidence>
<accession>A0A514CNY8</accession>
<dbReference type="EMBL" id="CP041253">
    <property type="protein sequence ID" value="QDH81518.1"/>
    <property type="molecule type" value="Genomic_DNA"/>
</dbReference>
<evidence type="ECO:0000256" key="1">
    <source>
        <dbReference type="SAM" id="SignalP"/>
    </source>
</evidence>
<dbReference type="KEGG" id="echi:FKX85_07100"/>
<reference evidence="2 3" key="1">
    <citation type="submission" date="2019-06" db="EMBL/GenBank/DDBJ databases">
        <title>Echinicola alkalisoli sp. nov. isolated from saline soil.</title>
        <authorList>
            <person name="Sun J.-Q."/>
            <person name="Xu L."/>
        </authorList>
    </citation>
    <scope>NUCLEOTIDE SEQUENCE [LARGE SCALE GENOMIC DNA]</scope>
    <source>
        <strain evidence="2 3">LN3S3</strain>
    </source>
</reference>
<dbReference type="Pfam" id="PF14052">
    <property type="entry name" value="Caps_assemb_Wzi"/>
    <property type="match status" value="1"/>
</dbReference>
<organism evidence="2 3">
    <name type="scientific">Echinicola soli</name>
    <dbReference type="NCBI Taxonomy" id="2591634"/>
    <lineage>
        <taxon>Bacteria</taxon>
        <taxon>Pseudomonadati</taxon>
        <taxon>Bacteroidota</taxon>
        <taxon>Cytophagia</taxon>
        <taxon>Cytophagales</taxon>
        <taxon>Cyclobacteriaceae</taxon>
        <taxon>Echinicola</taxon>
    </lineage>
</organism>
<protein>
    <submittedName>
        <fullName evidence="2">Capsule assembly Wzi family protein</fullName>
    </submittedName>
</protein>
<gene>
    <name evidence="2" type="ORF">FKX85_07100</name>
</gene>
<name>A0A514CNY8_9BACT</name>
<dbReference type="InterPro" id="IPR026950">
    <property type="entry name" value="Caps_assemb_Wzi"/>
</dbReference>
<feature type="signal peptide" evidence="1">
    <location>
        <begin position="1"/>
        <end position="22"/>
    </location>
</feature>
<dbReference type="OrthoDB" id="1293009at2"/>
<proteinExistence type="predicted"/>
<dbReference type="RefSeq" id="WP_141616731.1">
    <property type="nucleotide sequence ID" value="NZ_CP041253.1"/>
</dbReference>
<evidence type="ECO:0000313" key="3">
    <source>
        <dbReference type="Proteomes" id="UP000316614"/>
    </source>
</evidence>
<dbReference type="InterPro" id="IPR038636">
    <property type="entry name" value="Wzi_sf"/>
</dbReference>
<sequence>MPFRIKAIFFLLLATLPIAALAQTANLNAPFLEDYLRRQQLIGKFDKHFSFNLRPLTPNMDDLDEALTKNGSIYGKLYGYNDRQVFDNGKLVVKPMPIFFKSQFNSKYAFGINDGAMIPNKGLQVLLSGGVYLKYGGLTVQFQPELISAQNKDFIGFPDKTNGYHYMDYYEWLNTSDIPERFGTGSYTKFLPGQSSIKYSYRGFSAGISTENIWWGPGKRNSLLMSNNAPGFFHATIETKKPIKTNIGHFEGQLISGRLQNSGYLPPNAGLIYKNTPAYIPKRDEDWRYLSGITVSYQPKWVPGLSVGYSSVSQMYHNDMDSFGDYLPIFNGEKGPKNIENPDRDQRNQFSSGYFRWMSHGGLFEFYGEYGSNGNSRQLRDFLVNPDLNRAFTFGFSNLIPLRKEDAYIQISSEMTQTGQTVRDAIISYNSWYTHPYVRHGYTHLGQVLGAGNGPGSNVIFVEASYVHNYNKIGLQVERIVYNNDYYYKTYEIIKDWRRKYIDLTPSLVADWKLDNFLLSGKLQYIHTLNYKWYLENSPSQYFVAGWDRTNFLAQVSLMYLFE</sequence>
<dbReference type="AlphaFoldDB" id="A0A514CNY8"/>
<keyword evidence="3" id="KW-1185">Reference proteome</keyword>
<keyword evidence="1" id="KW-0732">Signal</keyword>